<dbReference type="GO" id="GO:0016810">
    <property type="term" value="F:hydrolase activity, acting on carbon-nitrogen (but not peptide) bonds"/>
    <property type="evidence" value="ECO:0007669"/>
    <property type="project" value="InterPro"/>
</dbReference>
<reference evidence="2" key="1">
    <citation type="journal article" date="2014" name="Int. J. Syst. Evol. Microbiol.">
        <title>Complete genome sequence of Corynebacterium casei LMG S-19264T (=DSM 44701T), isolated from a smear-ripened cheese.</title>
        <authorList>
            <consortium name="US DOE Joint Genome Institute (JGI-PGF)"/>
            <person name="Walter F."/>
            <person name="Albersmeier A."/>
            <person name="Kalinowski J."/>
            <person name="Ruckert C."/>
        </authorList>
    </citation>
    <scope>NUCLEOTIDE SEQUENCE</scope>
    <source>
        <strain evidence="2">CGMCC 1.15966</strain>
    </source>
</reference>
<dbReference type="InterPro" id="IPR011330">
    <property type="entry name" value="Glyco_hydro/deAcase_b/a-brl"/>
</dbReference>
<gene>
    <name evidence="2" type="ORF">GCM10011516_28200</name>
</gene>
<organism evidence="2 3">
    <name type="scientific">Sphingobacterium cellulitidis</name>
    <dbReference type="NCBI Taxonomy" id="1768011"/>
    <lineage>
        <taxon>Bacteria</taxon>
        <taxon>Pseudomonadati</taxon>
        <taxon>Bacteroidota</taxon>
        <taxon>Sphingobacteriia</taxon>
        <taxon>Sphingobacteriales</taxon>
        <taxon>Sphingobacteriaceae</taxon>
        <taxon>Sphingobacterium</taxon>
    </lineage>
</organism>
<comment type="caution">
    <text evidence="2">The sequence shown here is derived from an EMBL/GenBank/DDBJ whole genome shotgun (WGS) entry which is preliminary data.</text>
</comment>
<evidence type="ECO:0000313" key="2">
    <source>
        <dbReference type="EMBL" id="GGE28838.1"/>
    </source>
</evidence>
<dbReference type="PROSITE" id="PS51677">
    <property type="entry name" value="NODB"/>
    <property type="match status" value="1"/>
</dbReference>
<dbReference type="SUPFAM" id="SSF88713">
    <property type="entry name" value="Glycoside hydrolase/deacetylase"/>
    <property type="match status" value="1"/>
</dbReference>
<evidence type="ECO:0000313" key="3">
    <source>
        <dbReference type="Proteomes" id="UP000614460"/>
    </source>
</evidence>
<dbReference type="Gene3D" id="3.20.20.370">
    <property type="entry name" value="Glycoside hydrolase/deacetylase"/>
    <property type="match status" value="2"/>
</dbReference>
<keyword evidence="3" id="KW-1185">Reference proteome</keyword>
<dbReference type="EMBL" id="BMKM01000008">
    <property type="protein sequence ID" value="GGE28838.1"/>
    <property type="molecule type" value="Genomic_DNA"/>
</dbReference>
<sequence length="278" mass="31887">MAAGKTEVQKDTVKLMDLLDSLNRGKIKFPEVDSLNKIDPKQAKRTMRDSIYRELNKKDKHIYLTFDDGPLIGSSAIDSIITSKNVKISAFLVGKHAGMSKRLKRDFEKYMNNPLVDCYNHSFTHAANKFHVFYSNPDLAVADFEKCETDLGLKHKIVRMPGRNIWLFDDVRRVDLTSGSQTADLLGVNGYKIYGWDMEWKINGLSGKPVQSVDEIYGRVRNMLGNKSTLKPNNIVLLMHDDMFQNKKGQQLLSNLIDSLKQHKDYKFDFIANYPVKY</sequence>
<dbReference type="Proteomes" id="UP000614460">
    <property type="component" value="Unassembled WGS sequence"/>
</dbReference>
<dbReference type="AlphaFoldDB" id="A0A8H9G1R8"/>
<reference evidence="2" key="2">
    <citation type="submission" date="2020-09" db="EMBL/GenBank/DDBJ databases">
        <authorList>
            <person name="Sun Q."/>
            <person name="Zhou Y."/>
        </authorList>
    </citation>
    <scope>NUCLEOTIDE SEQUENCE</scope>
    <source>
        <strain evidence="2">CGMCC 1.15966</strain>
    </source>
</reference>
<dbReference type="InterPro" id="IPR002509">
    <property type="entry name" value="NODB_dom"/>
</dbReference>
<accession>A0A8H9G1R8</accession>
<evidence type="ECO:0000259" key="1">
    <source>
        <dbReference type="PROSITE" id="PS51677"/>
    </source>
</evidence>
<dbReference type="Pfam" id="PF01522">
    <property type="entry name" value="Polysacc_deac_1"/>
    <property type="match status" value="1"/>
</dbReference>
<dbReference type="GO" id="GO:0005975">
    <property type="term" value="P:carbohydrate metabolic process"/>
    <property type="evidence" value="ECO:0007669"/>
    <property type="project" value="InterPro"/>
</dbReference>
<proteinExistence type="predicted"/>
<name>A0A8H9G1R8_9SPHI</name>
<protein>
    <submittedName>
        <fullName evidence="2">Polysaccharide deacetylase</fullName>
    </submittedName>
</protein>
<feature type="domain" description="NodB homology" evidence="1">
    <location>
        <begin position="60"/>
        <end position="269"/>
    </location>
</feature>